<keyword evidence="4 6" id="KW-0175">Coiled coil</keyword>
<dbReference type="InterPro" id="IPR046349">
    <property type="entry name" value="C1-like_sf"/>
</dbReference>
<evidence type="ECO:0000313" key="11">
    <source>
        <dbReference type="EMBL" id="KXS10459.1"/>
    </source>
</evidence>
<dbReference type="PANTHER" id="PTHR15735">
    <property type="entry name" value="FCH AND DOUBLE SH3 DOMAINS PROTEIN"/>
    <property type="match status" value="1"/>
</dbReference>
<feature type="domain" description="Phorbol-ester/DAG-type" evidence="9">
    <location>
        <begin position="212"/>
        <end position="261"/>
    </location>
</feature>
<evidence type="ECO:0008006" key="13">
    <source>
        <dbReference type="Google" id="ProtNLM"/>
    </source>
</evidence>
<keyword evidence="3" id="KW-0862">Zinc</keyword>
<dbReference type="Pfam" id="PF00130">
    <property type="entry name" value="C1_1"/>
    <property type="match status" value="1"/>
</dbReference>
<evidence type="ECO:0000256" key="4">
    <source>
        <dbReference type="ARBA" id="ARBA00023054"/>
    </source>
</evidence>
<organism evidence="11 12">
    <name type="scientific">Gonapodya prolifera (strain JEL478)</name>
    <name type="common">Monoblepharis prolifera</name>
    <dbReference type="NCBI Taxonomy" id="1344416"/>
    <lineage>
        <taxon>Eukaryota</taxon>
        <taxon>Fungi</taxon>
        <taxon>Fungi incertae sedis</taxon>
        <taxon>Chytridiomycota</taxon>
        <taxon>Chytridiomycota incertae sedis</taxon>
        <taxon>Monoblepharidomycetes</taxon>
        <taxon>Monoblepharidales</taxon>
        <taxon>Gonapodyaceae</taxon>
        <taxon>Gonapodya</taxon>
    </lineage>
</organism>
<evidence type="ECO:0000256" key="5">
    <source>
        <dbReference type="PROSITE-ProRule" id="PRU00192"/>
    </source>
</evidence>
<dbReference type="InterPro" id="IPR002219">
    <property type="entry name" value="PKC_DAG/PE"/>
</dbReference>
<feature type="region of interest" description="Disordered" evidence="7">
    <location>
        <begin position="266"/>
        <end position="285"/>
    </location>
</feature>
<dbReference type="InterPro" id="IPR036028">
    <property type="entry name" value="SH3-like_dom_sf"/>
</dbReference>
<dbReference type="Pfam" id="PF25610">
    <property type="entry name" value="HR1_TOCA"/>
    <property type="match status" value="1"/>
</dbReference>
<dbReference type="PROSITE" id="PS50081">
    <property type="entry name" value="ZF_DAG_PE_2"/>
    <property type="match status" value="1"/>
</dbReference>
<dbReference type="GO" id="GO:0030833">
    <property type="term" value="P:regulation of actin filament polymerization"/>
    <property type="evidence" value="ECO:0007669"/>
    <property type="project" value="TreeGrafter"/>
</dbReference>
<evidence type="ECO:0000256" key="2">
    <source>
        <dbReference type="ARBA" id="ARBA00022723"/>
    </source>
</evidence>
<dbReference type="Gene3D" id="6.10.140.470">
    <property type="match status" value="1"/>
</dbReference>
<dbReference type="SUPFAM" id="SSF57889">
    <property type="entry name" value="Cysteine-rich domain"/>
    <property type="match status" value="1"/>
</dbReference>
<dbReference type="Gene3D" id="3.30.60.20">
    <property type="match status" value="1"/>
</dbReference>
<keyword evidence="12" id="KW-1185">Reference proteome</keyword>
<keyword evidence="1 5" id="KW-0728">SH3 domain</keyword>
<feature type="region of interest" description="Disordered" evidence="7">
    <location>
        <begin position="389"/>
        <end position="411"/>
    </location>
</feature>
<dbReference type="EMBL" id="KQ965821">
    <property type="protein sequence ID" value="KXS10459.1"/>
    <property type="molecule type" value="Genomic_DNA"/>
</dbReference>
<dbReference type="CDD" id="cd20824">
    <property type="entry name" value="C1_SpBZZ1-like"/>
    <property type="match status" value="1"/>
</dbReference>
<dbReference type="STRING" id="1344416.A0A139A111"/>
<dbReference type="Proteomes" id="UP000070544">
    <property type="component" value="Unassembled WGS sequence"/>
</dbReference>
<evidence type="ECO:0000259" key="8">
    <source>
        <dbReference type="PROSITE" id="PS50002"/>
    </source>
</evidence>
<evidence type="ECO:0000259" key="10">
    <source>
        <dbReference type="PROSITE" id="PS51741"/>
    </source>
</evidence>
<evidence type="ECO:0000256" key="6">
    <source>
        <dbReference type="PROSITE-ProRule" id="PRU01077"/>
    </source>
</evidence>
<dbReference type="SMART" id="SM00326">
    <property type="entry name" value="SH3"/>
    <property type="match status" value="2"/>
</dbReference>
<evidence type="ECO:0000259" key="9">
    <source>
        <dbReference type="PROSITE" id="PS50081"/>
    </source>
</evidence>
<evidence type="ECO:0000256" key="1">
    <source>
        <dbReference type="ARBA" id="ARBA00022443"/>
    </source>
</evidence>
<protein>
    <recommendedName>
        <fullName evidence="13">SH3-domain-containing protein</fullName>
    </recommendedName>
</protein>
<dbReference type="InterPro" id="IPR020454">
    <property type="entry name" value="DAG/PE-bd"/>
</dbReference>
<dbReference type="OrthoDB" id="8783038at2759"/>
<dbReference type="PROSITE" id="PS50002">
    <property type="entry name" value="SH3"/>
    <property type="match status" value="2"/>
</dbReference>
<feature type="domain" description="SH3" evidence="8">
    <location>
        <begin position="415"/>
        <end position="472"/>
    </location>
</feature>
<reference evidence="11 12" key="1">
    <citation type="journal article" date="2015" name="Genome Biol. Evol.">
        <title>Phylogenomic analyses indicate that early fungi evolved digesting cell walls of algal ancestors of land plants.</title>
        <authorList>
            <person name="Chang Y."/>
            <person name="Wang S."/>
            <person name="Sekimoto S."/>
            <person name="Aerts A.L."/>
            <person name="Choi C."/>
            <person name="Clum A."/>
            <person name="LaButti K.M."/>
            <person name="Lindquist E.A."/>
            <person name="Yee Ngan C."/>
            <person name="Ohm R.A."/>
            <person name="Salamov A.A."/>
            <person name="Grigoriev I.V."/>
            <person name="Spatafora J.W."/>
            <person name="Berbee M.L."/>
        </authorList>
    </citation>
    <scope>NUCLEOTIDE SEQUENCE [LARGE SCALE GENOMIC DNA]</scope>
    <source>
        <strain evidence="11 12">JEL478</strain>
    </source>
</reference>
<feature type="compositionally biased region" description="Low complexity" evidence="7">
    <location>
        <begin position="389"/>
        <end position="400"/>
    </location>
</feature>
<evidence type="ECO:0000256" key="3">
    <source>
        <dbReference type="ARBA" id="ARBA00022833"/>
    </source>
</evidence>
<dbReference type="PRINTS" id="PR00499">
    <property type="entry name" value="P67PHOX"/>
</dbReference>
<feature type="compositionally biased region" description="Polar residues" evidence="7">
    <location>
        <begin position="401"/>
        <end position="411"/>
    </location>
</feature>
<gene>
    <name evidence="11" type="ORF">M427DRAFT_476751</name>
</gene>
<accession>A0A139A111</accession>
<feature type="compositionally biased region" description="Polar residues" evidence="7">
    <location>
        <begin position="272"/>
        <end position="285"/>
    </location>
</feature>
<dbReference type="SMART" id="SM00109">
    <property type="entry name" value="C1"/>
    <property type="match status" value="1"/>
</dbReference>
<sequence>MRDQKNVYLLTVESTNAASKRFYSVDLPQLLENMQSLKESETTSFKSLLTAFCTLDRSSHEQLLRHLEVVSTSCNAIDAASDCAMFSRHNRKGIADAPKFSFESTPMWVDNSELEQDHESRVVLVNKLAKHRARLSDVGDEVAGKSKEVMGLTTLRDSYRRDPHLGDPEVVHEQLLDSQRDLVFLDITRAKLQAQIDTISGQIGDAQQDGPSHKFKQSNFTLPTACDLCGQSIWGMGKGRACSECGFNVHNRCELKVPPVCSCVKGSGHTRPASSGSRKTSYNADTASNRASVIANGADQSPNASGRLSPGSLLGAGGRVLTTMESSISVTSSLSRAIYSYTKQDDEEISIKSGDVVQIIEQDSDGWTKISVDGREGIVPTSYLEPCSAASGSTPSTATTMTHGLSPSSATQKARTLGSATMLYDYDAQNDEEVSVKEGSPVKLVEDERDGWVKVAFNGREGLVPVSYLQIR</sequence>
<dbReference type="InterPro" id="IPR031160">
    <property type="entry name" value="F_BAR_dom"/>
</dbReference>
<feature type="domain" description="F-BAR" evidence="10">
    <location>
        <begin position="1"/>
        <end position="82"/>
    </location>
</feature>
<feature type="domain" description="SH3" evidence="8">
    <location>
        <begin position="330"/>
        <end position="389"/>
    </location>
</feature>
<dbReference type="OMA" id="FCRECHY"/>
<proteinExistence type="predicted"/>
<dbReference type="PROSITE" id="PS51741">
    <property type="entry name" value="F_BAR"/>
    <property type="match status" value="1"/>
</dbReference>
<dbReference type="PRINTS" id="PR00008">
    <property type="entry name" value="DAGPEDOMAIN"/>
</dbReference>
<dbReference type="InterPro" id="IPR027267">
    <property type="entry name" value="AH/BAR_dom_sf"/>
</dbReference>
<dbReference type="Pfam" id="PF00018">
    <property type="entry name" value="SH3_1"/>
    <property type="match status" value="2"/>
</dbReference>
<dbReference type="AlphaFoldDB" id="A0A139A111"/>
<dbReference type="PRINTS" id="PR00452">
    <property type="entry name" value="SH3DOMAIN"/>
</dbReference>
<dbReference type="InterPro" id="IPR001452">
    <property type="entry name" value="SH3_domain"/>
</dbReference>
<dbReference type="SUPFAM" id="SSF50044">
    <property type="entry name" value="SH3-domain"/>
    <property type="match status" value="2"/>
</dbReference>
<name>A0A139A111_GONPJ</name>
<dbReference type="Gene3D" id="1.20.1270.60">
    <property type="entry name" value="Arfaptin homology (AH) domain/BAR domain"/>
    <property type="match status" value="1"/>
</dbReference>
<dbReference type="InterPro" id="IPR057870">
    <property type="entry name" value="HR1_TOCA"/>
</dbReference>
<dbReference type="Gene3D" id="2.30.30.40">
    <property type="entry name" value="SH3 Domains"/>
    <property type="match status" value="2"/>
</dbReference>
<dbReference type="GO" id="GO:0046872">
    <property type="term" value="F:metal ion binding"/>
    <property type="evidence" value="ECO:0007669"/>
    <property type="project" value="UniProtKB-KW"/>
</dbReference>
<evidence type="ECO:0000256" key="7">
    <source>
        <dbReference type="SAM" id="MobiDB-lite"/>
    </source>
</evidence>
<evidence type="ECO:0000313" key="12">
    <source>
        <dbReference type="Proteomes" id="UP000070544"/>
    </source>
</evidence>
<dbReference type="PANTHER" id="PTHR15735:SF21">
    <property type="entry name" value="PROTEIN NERVOUS WRECK"/>
    <property type="match status" value="1"/>
</dbReference>
<dbReference type="CDD" id="cd11856">
    <property type="entry name" value="SH3_p47phox_like"/>
    <property type="match status" value="1"/>
</dbReference>
<dbReference type="SUPFAM" id="SSF103657">
    <property type="entry name" value="BAR/IMD domain-like"/>
    <property type="match status" value="1"/>
</dbReference>
<keyword evidence="2" id="KW-0479">Metal-binding</keyword>